<dbReference type="EMBL" id="QVME01000009">
    <property type="protein sequence ID" value="RGE66214.1"/>
    <property type="molecule type" value="Genomic_DNA"/>
</dbReference>
<reference evidence="1 2" key="1">
    <citation type="submission" date="2018-08" db="EMBL/GenBank/DDBJ databases">
        <title>A genome reference for cultivated species of the human gut microbiota.</title>
        <authorList>
            <person name="Zou Y."/>
            <person name="Xue W."/>
            <person name="Luo G."/>
        </authorList>
    </citation>
    <scope>NUCLEOTIDE SEQUENCE [LARGE SCALE GENOMIC DNA]</scope>
    <source>
        <strain evidence="1 2">TF05-12AC</strain>
    </source>
</reference>
<gene>
    <name evidence="1" type="ORF">DXC40_15000</name>
</gene>
<name>A0A3E3IGL5_9FIRM</name>
<sequence length="68" mass="8120">MNFRQSQAVFTKKFKKIYLYNFSTCFQPSNAPFQASFQQIQQFHVEKNFSIFACISIFPIQKRKNSQN</sequence>
<dbReference type="AlphaFoldDB" id="A0A3E3IGL5"/>
<accession>A0A3E3IGL5</accession>
<dbReference type="Proteomes" id="UP000260828">
    <property type="component" value="Unassembled WGS sequence"/>
</dbReference>
<evidence type="ECO:0000313" key="2">
    <source>
        <dbReference type="Proteomes" id="UP000260828"/>
    </source>
</evidence>
<organism evidence="1 2">
    <name type="scientific">Anaerotruncus colihominis</name>
    <dbReference type="NCBI Taxonomy" id="169435"/>
    <lineage>
        <taxon>Bacteria</taxon>
        <taxon>Bacillati</taxon>
        <taxon>Bacillota</taxon>
        <taxon>Clostridia</taxon>
        <taxon>Eubacteriales</taxon>
        <taxon>Oscillospiraceae</taxon>
        <taxon>Anaerotruncus</taxon>
    </lineage>
</organism>
<proteinExistence type="predicted"/>
<evidence type="ECO:0000313" key="1">
    <source>
        <dbReference type="EMBL" id="RGE66214.1"/>
    </source>
</evidence>
<protein>
    <submittedName>
        <fullName evidence="1">Uncharacterized protein</fullName>
    </submittedName>
</protein>
<comment type="caution">
    <text evidence="1">The sequence shown here is derived from an EMBL/GenBank/DDBJ whole genome shotgun (WGS) entry which is preliminary data.</text>
</comment>